<sequence length="542" mass="59321">MMSRQTTLVGSGDISLKEISRETLLPEISSHSRGVAKTVPLSILDNTVVRYALTGAVWYLDKPAVEDGAEALSPAILTRSLRATANSYAAWAGQLHWMPYDPSVTLRHGRVGITYGSTADPGIELIVAASSQTISPLLPSREQRLSDGFWDTASLPSEKLLCPVRLALHNTNEWAGRPSVSVQLTTFACGGLSIAVRITHVLADATALLWFIRDWNAVHRALLFNQPLPHLSPIFDPRLIDKAAAGNLDTSAPDPGLLKISRSLPQHRYDWWASADGCPPPMLPQTRPPPELEGADLGPPGELLPWHEWDLSLPVGHCLIYFTPKEIENMWQDASSQQPPGVRVSRLDALLAFVWKLVVRARGLEHDKELVNMVLTVGFRPRLSPPLPNSFLGSCITNASAALTGEEVASSTTLSPLASAIRAVNASFTPTAIGALLHDLAHEVNPQRTWRAFVGRRHTLVTSWLTNDPYGIDFGTGTAPRLVEALMPNIDGCVHVMEGAPSTSGSEAQWRWYDRPVCVSLHVEKEALRRLLEDPELRKYQG</sequence>
<reference evidence="2" key="1">
    <citation type="submission" date="2019-01" db="EMBL/GenBank/DDBJ databases">
        <title>Draft genome sequences of three monokaryotic isolates of the white-rot basidiomycete fungus Dichomitus squalens.</title>
        <authorList>
            <consortium name="DOE Joint Genome Institute"/>
            <person name="Lopez S.C."/>
            <person name="Andreopoulos B."/>
            <person name="Pangilinan J."/>
            <person name="Lipzen A."/>
            <person name="Riley R."/>
            <person name="Ahrendt S."/>
            <person name="Ng V."/>
            <person name="Barry K."/>
            <person name="Daum C."/>
            <person name="Grigoriev I.V."/>
            <person name="Hilden K.S."/>
            <person name="Makela M.R."/>
            <person name="de Vries R.P."/>
        </authorList>
    </citation>
    <scope>NUCLEOTIDE SEQUENCE [LARGE SCALE GENOMIC DNA]</scope>
    <source>
        <strain evidence="2">OM18370.1</strain>
    </source>
</reference>
<accession>A0A4Q9MRG9</accession>
<dbReference type="OrthoDB" id="444127at2759"/>
<dbReference type="EMBL" id="ML143406">
    <property type="protein sequence ID" value="TBU30369.1"/>
    <property type="molecule type" value="Genomic_DNA"/>
</dbReference>
<gene>
    <name evidence="2" type="ORF">BD311DRAFT_224600</name>
</gene>
<dbReference type="Pfam" id="PF02458">
    <property type="entry name" value="Transferase"/>
    <property type="match status" value="2"/>
</dbReference>
<proteinExistence type="predicted"/>
<dbReference type="AlphaFoldDB" id="A0A4Q9MRG9"/>
<dbReference type="Proteomes" id="UP000292957">
    <property type="component" value="Unassembled WGS sequence"/>
</dbReference>
<protein>
    <submittedName>
        <fullName evidence="2">Transferase family-domain-containing protein</fullName>
    </submittedName>
</protein>
<dbReference type="InterPro" id="IPR023213">
    <property type="entry name" value="CAT-like_dom_sf"/>
</dbReference>
<dbReference type="PANTHER" id="PTHR31642:SF310">
    <property type="entry name" value="FATTY ALCOHOL:CAFFEOYL-COA ACYLTRANSFERASE"/>
    <property type="match status" value="1"/>
</dbReference>
<dbReference type="GO" id="GO:0044550">
    <property type="term" value="P:secondary metabolite biosynthetic process"/>
    <property type="evidence" value="ECO:0007669"/>
    <property type="project" value="TreeGrafter"/>
</dbReference>
<dbReference type="GO" id="GO:0016747">
    <property type="term" value="F:acyltransferase activity, transferring groups other than amino-acyl groups"/>
    <property type="evidence" value="ECO:0007669"/>
    <property type="project" value="TreeGrafter"/>
</dbReference>
<dbReference type="InterPro" id="IPR050317">
    <property type="entry name" value="Plant_Fungal_Acyltransferase"/>
</dbReference>
<organism evidence="2">
    <name type="scientific">Dichomitus squalens</name>
    <dbReference type="NCBI Taxonomy" id="114155"/>
    <lineage>
        <taxon>Eukaryota</taxon>
        <taxon>Fungi</taxon>
        <taxon>Dikarya</taxon>
        <taxon>Basidiomycota</taxon>
        <taxon>Agaricomycotina</taxon>
        <taxon>Agaricomycetes</taxon>
        <taxon>Polyporales</taxon>
        <taxon>Polyporaceae</taxon>
        <taxon>Dichomitus</taxon>
    </lineage>
</organism>
<evidence type="ECO:0000313" key="2">
    <source>
        <dbReference type="EMBL" id="TBU30369.1"/>
    </source>
</evidence>
<name>A0A4Q9MRG9_9APHY</name>
<dbReference type="Gene3D" id="3.30.559.10">
    <property type="entry name" value="Chloramphenicol acetyltransferase-like domain"/>
    <property type="match status" value="2"/>
</dbReference>
<dbReference type="PANTHER" id="PTHR31642">
    <property type="entry name" value="TRICHOTHECENE 3-O-ACETYLTRANSFERASE"/>
    <property type="match status" value="1"/>
</dbReference>
<evidence type="ECO:0000256" key="1">
    <source>
        <dbReference type="ARBA" id="ARBA00022679"/>
    </source>
</evidence>
<keyword evidence="1 2" id="KW-0808">Transferase</keyword>